<gene>
    <name evidence="2" type="primary">AlNc14C166G7885</name>
    <name evidence="2" type="ORF">ALNC14_088840</name>
</gene>
<dbReference type="HOGENOM" id="CLU_1083460_0_0_1"/>
<evidence type="ECO:0000313" key="2">
    <source>
        <dbReference type="EMBL" id="CCA22741.1"/>
    </source>
</evidence>
<accession>F0WN52</accession>
<protein>
    <submittedName>
        <fullName evidence="2">AlNc14C166G7885 protein</fullName>
    </submittedName>
</protein>
<reference evidence="2" key="1">
    <citation type="journal article" date="2011" name="PLoS Biol.">
        <title>Gene gain and loss during evolution of obligate parasitism in the white rust pathogen of Arabidopsis thaliana.</title>
        <authorList>
            <person name="Kemen E."/>
            <person name="Gardiner A."/>
            <person name="Schultz-Larsen T."/>
            <person name="Kemen A.C."/>
            <person name="Balmuth A.L."/>
            <person name="Robert-Seilaniantz A."/>
            <person name="Bailey K."/>
            <person name="Holub E."/>
            <person name="Studholme D.J."/>
            <person name="Maclean D."/>
            <person name="Jones J.D."/>
        </authorList>
    </citation>
    <scope>NUCLEOTIDE SEQUENCE</scope>
</reference>
<sequence length="219" mass="24780">MVIKAKNWKETEDTRLVRTWMAIAQDPVTGNEQRAEHLWDHVQAELSAHLPRSFDDVRKNDACKNRWQILQKASSVSNNAELSEKNSSHPIGRRGAKYQARQAEFDMSIAKSLSSAAKSSAKLAVIAEKKIVALEKLAESQRLAANNQIMCTNVEVLDEVAREYFMLQKRRILRDLRQQEQEIELAHAVTMAMDPEIISLADEDADAPSVTLEEELEVV</sequence>
<dbReference type="InterPro" id="IPR029466">
    <property type="entry name" value="NAM-associated_C"/>
</dbReference>
<organism evidence="2">
    <name type="scientific">Albugo laibachii Nc14</name>
    <dbReference type="NCBI Taxonomy" id="890382"/>
    <lineage>
        <taxon>Eukaryota</taxon>
        <taxon>Sar</taxon>
        <taxon>Stramenopiles</taxon>
        <taxon>Oomycota</taxon>
        <taxon>Peronosporomycetes</taxon>
        <taxon>Albuginales</taxon>
        <taxon>Albuginaceae</taxon>
        <taxon>Albugo</taxon>
    </lineage>
</organism>
<feature type="domain" description="No apical meristem-associated C-terminal" evidence="1">
    <location>
        <begin position="76"/>
        <end position="172"/>
    </location>
</feature>
<name>F0WN52_9STRA</name>
<dbReference type="Pfam" id="PF14303">
    <property type="entry name" value="NAM-associated"/>
    <property type="match status" value="1"/>
</dbReference>
<dbReference type="AlphaFoldDB" id="F0WN52"/>
<evidence type="ECO:0000259" key="1">
    <source>
        <dbReference type="Pfam" id="PF14303"/>
    </source>
</evidence>
<proteinExistence type="predicted"/>
<reference evidence="2" key="2">
    <citation type="submission" date="2011-02" db="EMBL/GenBank/DDBJ databases">
        <authorList>
            <person name="MacLean D."/>
        </authorList>
    </citation>
    <scope>NUCLEOTIDE SEQUENCE</scope>
</reference>
<dbReference type="EMBL" id="FR824211">
    <property type="protein sequence ID" value="CCA22741.1"/>
    <property type="molecule type" value="Genomic_DNA"/>
</dbReference>